<evidence type="ECO:0000256" key="12">
    <source>
        <dbReference type="ARBA" id="ARBA00023268"/>
    </source>
</evidence>
<comment type="catalytic activity">
    <reaction evidence="16 18">
        <text>N-acetyl-alpha-D-glucosamine 1-phosphate + UTP + H(+) = UDP-N-acetyl-alpha-D-glucosamine + diphosphate</text>
        <dbReference type="Rhea" id="RHEA:13509"/>
        <dbReference type="ChEBI" id="CHEBI:15378"/>
        <dbReference type="ChEBI" id="CHEBI:33019"/>
        <dbReference type="ChEBI" id="CHEBI:46398"/>
        <dbReference type="ChEBI" id="CHEBI:57705"/>
        <dbReference type="ChEBI" id="CHEBI:57776"/>
        <dbReference type="EC" id="2.7.7.23"/>
    </reaction>
</comment>
<dbReference type="NCBIfam" id="TIGR01173">
    <property type="entry name" value="glmU"/>
    <property type="match status" value="1"/>
</dbReference>
<keyword evidence="8 18" id="KW-0677">Repeat</keyword>
<dbReference type="Proteomes" id="UP000009145">
    <property type="component" value="Chromosome"/>
</dbReference>
<feature type="binding site" evidence="18">
    <location>
        <position position="403"/>
    </location>
    <ligand>
        <name>acetyl-CoA</name>
        <dbReference type="ChEBI" id="CHEBI:57288"/>
    </ligand>
</feature>
<keyword evidence="4 18" id="KW-0963">Cytoplasm</keyword>
<evidence type="ECO:0000256" key="5">
    <source>
        <dbReference type="ARBA" id="ARBA00022679"/>
    </source>
</evidence>
<dbReference type="RefSeq" id="WP_014704470.1">
    <property type="nucleotide sequence ID" value="NC_017856.1"/>
</dbReference>
<evidence type="ECO:0000256" key="4">
    <source>
        <dbReference type="ARBA" id="ARBA00022490"/>
    </source>
</evidence>
<dbReference type="Pfam" id="PF25087">
    <property type="entry name" value="GMPPB_C"/>
    <property type="match status" value="1"/>
</dbReference>
<dbReference type="EC" id="2.3.1.157" evidence="18"/>
<feature type="binding site" evidence="18">
    <location>
        <position position="331"/>
    </location>
    <ligand>
        <name>UDP-N-acetyl-alpha-D-glucosamine</name>
        <dbReference type="ChEBI" id="CHEBI:57705"/>
    </ligand>
</feature>
<dbReference type="GO" id="GO:0005737">
    <property type="term" value="C:cytoplasm"/>
    <property type="evidence" value="ECO:0007669"/>
    <property type="project" value="UniProtKB-SubCell"/>
</dbReference>
<evidence type="ECO:0000256" key="10">
    <source>
        <dbReference type="ARBA" id="ARBA00022960"/>
    </source>
</evidence>
<evidence type="ECO:0000313" key="21">
    <source>
        <dbReference type="EMBL" id="AFJ03050.1"/>
    </source>
</evidence>
<feature type="domain" description="MobA-like NTP transferase" evidence="19">
    <location>
        <begin position="6"/>
        <end position="118"/>
    </location>
</feature>
<feature type="binding site" evidence="18">
    <location>
        <position position="152"/>
    </location>
    <ligand>
        <name>UDP-N-acetyl-alpha-D-glucosamine</name>
        <dbReference type="ChEBI" id="CHEBI:57705"/>
    </ligand>
</feature>
<feature type="binding site" evidence="18">
    <location>
        <position position="378"/>
    </location>
    <ligand>
        <name>acetyl-CoA</name>
        <dbReference type="ChEBI" id="CHEBI:57288"/>
    </ligand>
</feature>
<dbReference type="InterPro" id="IPR005882">
    <property type="entry name" value="Bifunctional_GlmU"/>
</dbReference>
<feature type="binding site" evidence="18">
    <location>
        <begin position="8"/>
        <end position="11"/>
    </location>
    <ligand>
        <name>UDP-N-acetyl-alpha-D-glucosamine</name>
        <dbReference type="ChEBI" id="CHEBI:57705"/>
    </ligand>
</feature>
<dbReference type="STRING" id="754477.Q7C_1909"/>
<name>I1YJF7_METFJ</name>
<dbReference type="InterPro" id="IPR011004">
    <property type="entry name" value="Trimer_LpxA-like_sf"/>
</dbReference>
<evidence type="ECO:0000313" key="22">
    <source>
        <dbReference type="Proteomes" id="UP000009145"/>
    </source>
</evidence>
<organism evidence="21 22">
    <name type="scientific">Methylophaga frappieri (strain ATCC BAA-2434 / DSM 25690 / JAM7)</name>
    <dbReference type="NCBI Taxonomy" id="754477"/>
    <lineage>
        <taxon>Bacteria</taxon>
        <taxon>Pseudomonadati</taxon>
        <taxon>Pseudomonadota</taxon>
        <taxon>Gammaproteobacteria</taxon>
        <taxon>Thiotrichales</taxon>
        <taxon>Piscirickettsiaceae</taxon>
        <taxon>Methylophaga</taxon>
    </lineage>
</organism>
<dbReference type="GO" id="GO:0009252">
    <property type="term" value="P:peptidoglycan biosynthetic process"/>
    <property type="evidence" value="ECO:0007669"/>
    <property type="project" value="UniProtKB-UniRule"/>
</dbReference>
<evidence type="ECO:0000256" key="3">
    <source>
        <dbReference type="ARBA" id="ARBA00007947"/>
    </source>
</evidence>
<protein>
    <recommendedName>
        <fullName evidence="18">Bifunctional protein GlmU</fullName>
    </recommendedName>
    <domain>
        <recommendedName>
            <fullName evidence="18">UDP-N-acetylglucosamine pyrophosphorylase</fullName>
            <ecNumber evidence="18">2.7.7.23</ecNumber>
        </recommendedName>
        <alternativeName>
            <fullName evidence="18">N-acetylglucosamine-1-phosphate uridyltransferase</fullName>
        </alternativeName>
    </domain>
    <domain>
        <recommendedName>
            <fullName evidence="18">Glucosamine-1-phosphate N-acetyltransferase</fullName>
            <ecNumber evidence="18">2.3.1.157</ecNumber>
        </recommendedName>
    </domain>
</protein>
<evidence type="ECO:0000256" key="18">
    <source>
        <dbReference type="HAMAP-Rule" id="MF_01631"/>
    </source>
</evidence>
<dbReference type="OrthoDB" id="9775031at2"/>
<feature type="region of interest" description="N-acetyltransferase" evidence="18">
    <location>
        <begin position="249"/>
        <end position="454"/>
    </location>
</feature>
<proteinExistence type="inferred from homology"/>
<dbReference type="SUPFAM" id="SSF51161">
    <property type="entry name" value="Trimeric LpxA-like enzymes"/>
    <property type="match status" value="1"/>
</dbReference>
<dbReference type="GO" id="GO:0009245">
    <property type="term" value="P:lipid A biosynthetic process"/>
    <property type="evidence" value="ECO:0007669"/>
    <property type="project" value="UniProtKB-UniRule"/>
</dbReference>
<dbReference type="UniPathway" id="UPA00973"/>
<comment type="caution">
    <text evidence="18">Lacks conserved residue(s) required for the propagation of feature annotation.</text>
</comment>
<dbReference type="InterPro" id="IPR056729">
    <property type="entry name" value="GMPPB_C"/>
</dbReference>
<evidence type="ECO:0000256" key="1">
    <source>
        <dbReference type="ARBA" id="ARBA00004496"/>
    </source>
</evidence>
<dbReference type="GO" id="GO:0003977">
    <property type="term" value="F:UDP-N-acetylglucosamine diphosphorylase activity"/>
    <property type="evidence" value="ECO:0007669"/>
    <property type="project" value="UniProtKB-UniRule"/>
</dbReference>
<keyword evidence="14 18" id="KW-0961">Cell wall biogenesis/degradation</keyword>
<feature type="binding site" evidence="18">
    <location>
        <begin position="100"/>
        <end position="102"/>
    </location>
    <ligand>
        <name>UDP-N-acetyl-alpha-D-glucosamine</name>
        <dbReference type="ChEBI" id="CHEBI:57705"/>
    </ligand>
</feature>
<feature type="binding site" evidence="18">
    <location>
        <position position="137"/>
    </location>
    <ligand>
        <name>UDP-N-acetyl-alpha-D-glucosamine</name>
        <dbReference type="ChEBI" id="CHEBI:57705"/>
    </ligand>
</feature>
<feature type="region of interest" description="Pyrophosphorylase" evidence="18">
    <location>
        <begin position="1"/>
        <end position="227"/>
    </location>
</feature>
<reference evidence="21 22" key="1">
    <citation type="journal article" date="2012" name="J. Bacteriol.">
        <title>Complete genome sequences of Methylophaga sp. strain JAM1 and Methylophaga sp. strain JAM7.</title>
        <authorList>
            <person name="Villeneuve C."/>
            <person name="Martineau C."/>
            <person name="Mauffrey F."/>
            <person name="Villemur R."/>
        </authorList>
    </citation>
    <scope>NUCLEOTIDE SEQUENCE [LARGE SCALE GENOMIC DNA]</scope>
    <source>
        <strain evidence="21 22">JAM7</strain>
    </source>
</reference>
<dbReference type="GO" id="GO:0008360">
    <property type="term" value="P:regulation of cell shape"/>
    <property type="evidence" value="ECO:0007669"/>
    <property type="project" value="UniProtKB-KW"/>
</dbReference>
<dbReference type="Pfam" id="PF00132">
    <property type="entry name" value="Hexapep"/>
    <property type="match status" value="1"/>
</dbReference>
<keyword evidence="11 18" id="KW-0573">Peptidoglycan synthesis</keyword>
<evidence type="ECO:0000256" key="14">
    <source>
        <dbReference type="ARBA" id="ARBA00023316"/>
    </source>
</evidence>
<comment type="pathway">
    <text evidence="18">Nucleotide-sugar biosynthesis; UDP-N-acetyl-alpha-D-glucosamine biosynthesis; N-acetyl-alpha-D-glucosamine 1-phosphate from alpha-D-glucosamine 6-phosphate (route II): step 2/2.</text>
</comment>
<dbReference type="GO" id="GO:0016020">
    <property type="term" value="C:membrane"/>
    <property type="evidence" value="ECO:0007669"/>
    <property type="project" value="GOC"/>
</dbReference>
<dbReference type="InterPro" id="IPR038009">
    <property type="entry name" value="GlmU_C_LbH"/>
</dbReference>
<dbReference type="CDD" id="cd03353">
    <property type="entry name" value="LbH_GlmU_C"/>
    <property type="match status" value="1"/>
</dbReference>
<comment type="cofactor">
    <cofactor evidence="18">
        <name>Mg(2+)</name>
        <dbReference type="ChEBI" id="CHEBI:18420"/>
    </cofactor>
    <text evidence="18">Binds 1 Mg(2+) ion per subunit.</text>
</comment>
<feature type="binding site" evidence="18">
    <location>
        <position position="364"/>
    </location>
    <ligand>
        <name>UDP-N-acetyl-alpha-D-glucosamine</name>
        <dbReference type="ChEBI" id="CHEBI:57705"/>
    </ligand>
</feature>
<dbReference type="Pfam" id="PF12804">
    <property type="entry name" value="NTP_transf_3"/>
    <property type="match status" value="1"/>
</dbReference>
<accession>I1YJF7</accession>
<comment type="subunit">
    <text evidence="18">Homotrimer.</text>
</comment>
<feature type="binding site" evidence="18">
    <location>
        <position position="225"/>
    </location>
    <ligand>
        <name>UDP-N-acetyl-alpha-D-glucosamine</name>
        <dbReference type="ChEBI" id="CHEBI:57705"/>
    </ligand>
</feature>
<comment type="subcellular location">
    <subcellularLocation>
        <location evidence="1 18">Cytoplasm</location>
    </subcellularLocation>
</comment>
<dbReference type="InterPro" id="IPR029044">
    <property type="entry name" value="Nucleotide-diphossugar_trans"/>
</dbReference>
<evidence type="ECO:0000256" key="16">
    <source>
        <dbReference type="ARBA" id="ARBA00048493"/>
    </source>
</evidence>
<dbReference type="InterPro" id="IPR025877">
    <property type="entry name" value="MobA-like_NTP_Trfase"/>
</dbReference>
<comment type="pathway">
    <text evidence="18">Bacterial outer membrane biogenesis; LPS lipid A biosynthesis.</text>
</comment>
<dbReference type="KEGG" id="mec:Q7C_1909"/>
<feature type="binding site" evidence="18">
    <location>
        <position position="102"/>
    </location>
    <ligand>
        <name>Mg(2+)</name>
        <dbReference type="ChEBI" id="CHEBI:18420"/>
    </ligand>
</feature>
<feature type="binding site" evidence="18">
    <location>
        <begin position="384"/>
        <end position="385"/>
    </location>
    <ligand>
        <name>acetyl-CoA</name>
        <dbReference type="ChEBI" id="CHEBI:57288"/>
    </ligand>
</feature>
<keyword evidence="9 18" id="KW-0460">Magnesium</keyword>
<keyword evidence="13 18" id="KW-0012">Acyltransferase</keyword>
<keyword evidence="12 18" id="KW-0511">Multifunctional enzyme</keyword>
<evidence type="ECO:0000256" key="15">
    <source>
        <dbReference type="ARBA" id="ARBA00048247"/>
    </source>
</evidence>
<dbReference type="PATRIC" id="fig|754477.3.peg.1880"/>
<comment type="pathway">
    <text evidence="18">Nucleotide-sugar biosynthesis; UDP-N-acetyl-alpha-D-glucosamine biosynthesis; UDP-N-acetyl-alpha-D-glucosamine from N-acetyl-alpha-D-glucosamine 1-phosphate: step 1/1.</text>
</comment>
<evidence type="ECO:0000256" key="11">
    <source>
        <dbReference type="ARBA" id="ARBA00022984"/>
    </source>
</evidence>
<evidence type="ECO:0000259" key="19">
    <source>
        <dbReference type="Pfam" id="PF12804"/>
    </source>
</evidence>
<feature type="domain" description="Mannose-1-phosphate guanyltransferase C-terminal" evidence="20">
    <location>
        <begin position="262"/>
        <end position="353"/>
    </location>
</feature>
<dbReference type="PANTHER" id="PTHR43584">
    <property type="entry name" value="NUCLEOTIDYL TRANSFERASE"/>
    <property type="match status" value="1"/>
</dbReference>
<dbReference type="PANTHER" id="PTHR43584:SF3">
    <property type="entry name" value="BIFUNCTIONAL PROTEIN GLMU"/>
    <property type="match status" value="1"/>
</dbReference>
<comment type="similarity">
    <text evidence="2 18">In the C-terminal section; belongs to the transferase hexapeptide repeat family.</text>
</comment>
<evidence type="ECO:0000256" key="6">
    <source>
        <dbReference type="ARBA" id="ARBA00022695"/>
    </source>
</evidence>
<dbReference type="eggNOG" id="COG1207">
    <property type="taxonomic scope" value="Bacteria"/>
</dbReference>
<feature type="active site" description="Proton acceptor" evidence="18">
    <location>
        <position position="361"/>
    </location>
</feature>
<keyword evidence="10 18" id="KW-0133">Cell shape</keyword>
<dbReference type="InterPro" id="IPR001451">
    <property type="entry name" value="Hexapep"/>
</dbReference>
<dbReference type="EMBL" id="CP003380">
    <property type="protein sequence ID" value="AFJ03050.1"/>
    <property type="molecule type" value="Genomic_DNA"/>
</dbReference>
<gene>
    <name evidence="18" type="primary">glmU</name>
    <name evidence="21" type="ordered locus">Q7C_1909</name>
</gene>
<evidence type="ECO:0000256" key="17">
    <source>
        <dbReference type="ARBA" id="ARBA00049628"/>
    </source>
</evidence>
<sequence>MSLSIVILAAGKGTRMKSSQPKVMHQLGGKALLQHVIDTAKQLNPQPLVVVCGNGAETVVPYVEAQGITTVMQQEQKGTGHAVDQAKALFAESQQTLVLYGDVPLIELNTLDELINTGGDNTLKILTALLENPTGYGRIVRDDADNIVQIVEEKDADEATRQINEVNTGILCIPSAWLAEALSQLDNNNAQGEYYLTDLIAKAAAQGMHIESVICEDEMEVAGVNNRVQLAELESYYQQNRATDLMMAGVTFRDPARVDIRGEITAGQDITVDINVIFEGTNTIADNVSIGANSIIINSIIHEGAEILPNSIIENAEVGANCSVGPYARLRPGSVLAAKAKIGNFVEVKNANIGLGSKVNHLSYIGDTDMGADVNIGAGTITCNYDGANKHRTVIGDRVFVGSDTQLVAPVTVEDGATIGAGSTIRKTAPSDALTLTVSKQKTVEGWKRPVKKK</sequence>
<evidence type="ECO:0000256" key="9">
    <source>
        <dbReference type="ARBA" id="ARBA00022842"/>
    </source>
</evidence>
<keyword evidence="22" id="KW-1185">Reference proteome</keyword>
<dbReference type="GO" id="GO:0071555">
    <property type="term" value="P:cell wall organization"/>
    <property type="evidence" value="ECO:0007669"/>
    <property type="project" value="UniProtKB-KW"/>
</dbReference>
<dbReference type="UniPathway" id="UPA00113">
    <property type="reaction ID" value="UER00532"/>
</dbReference>
<comment type="catalytic activity">
    <reaction evidence="15 18">
        <text>alpha-D-glucosamine 1-phosphate + acetyl-CoA = N-acetyl-alpha-D-glucosamine 1-phosphate + CoA + H(+)</text>
        <dbReference type="Rhea" id="RHEA:13725"/>
        <dbReference type="ChEBI" id="CHEBI:15378"/>
        <dbReference type="ChEBI" id="CHEBI:57287"/>
        <dbReference type="ChEBI" id="CHEBI:57288"/>
        <dbReference type="ChEBI" id="CHEBI:57776"/>
        <dbReference type="ChEBI" id="CHEBI:58516"/>
        <dbReference type="EC" id="2.3.1.157"/>
    </reaction>
</comment>
<evidence type="ECO:0000256" key="2">
    <source>
        <dbReference type="ARBA" id="ARBA00007707"/>
    </source>
</evidence>
<evidence type="ECO:0000256" key="13">
    <source>
        <dbReference type="ARBA" id="ARBA00023315"/>
    </source>
</evidence>
<feature type="binding site" evidence="18">
    <location>
        <position position="375"/>
    </location>
    <ligand>
        <name>UDP-N-acetyl-alpha-D-glucosamine</name>
        <dbReference type="ChEBI" id="CHEBI:57705"/>
    </ligand>
</feature>
<dbReference type="SUPFAM" id="SSF53448">
    <property type="entry name" value="Nucleotide-diphospho-sugar transferases"/>
    <property type="match status" value="1"/>
</dbReference>
<comment type="similarity">
    <text evidence="3 18">In the N-terminal section; belongs to the N-acetylglucosamine-1-phosphate uridyltransferase family.</text>
</comment>
<feature type="binding site" evidence="18">
    <location>
        <begin position="78"/>
        <end position="79"/>
    </location>
    <ligand>
        <name>UDP-N-acetyl-alpha-D-glucosamine</name>
        <dbReference type="ChEBI" id="CHEBI:57705"/>
    </ligand>
</feature>
<feature type="binding site" evidence="18">
    <location>
        <position position="225"/>
    </location>
    <ligand>
        <name>Mg(2+)</name>
        <dbReference type="ChEBI" id="CHEBI:18420"/>
    </ligand>
</feature>
<feature type="binding site" evidence="18">
    <location>
        <position position="421"/>
    </location>
    <ligand>
        <name>acetyl-CoA</name>
        <dbReference type="ChEBI" id="CHEBI:57288"/>
    </ligand>
</feature>
<evidence type="ECO:0000259" key="20">
    <source>
        <dbReference type="Pfam" id="PF25087"/>
    </source>
</evidence>
<dbReference type="HOGENOM" id="CLU_029499_15_2_6"/>
<feature type="binding site" evidence="18">
    <location>
        <position position="349"/>
    </location>
    <ligand>
        <name>UDP-N-acetyl-alpha-D-glucosamine</name>
        <dbReference type="ChEBI" id="CHEBI:57705"/>
    </ligand>
</feature>
<comment type="function">
    <text evidence="17 18">Catalyzes the last two sequential reactions in the de novo biosynthetic pathway for UDP-N-acetylglucosamine (UDP-GlcNAc). The C-terminal domain catalyzes the transfer of acetyl group from acetyl coenzyme A to glucosamine-1-phosphate (GlcN-1-P) to produce N-acetylglucosamine-1-phosphate (GlcNAc-1-P), which is converted into UDP-GlcNAc by the transfer of uridine 5-monophosphate (from uridine 5-triphosphate), a reaction catalyzed by the N-terminal domain.</text>
</comment>
<evidence type="ECO:0000256" key="7">
    <source>
        <dbReference type="ARBA" id="ARBA00022723"/>
    </source>
</evidence>
<keyword evidence="5 18" id="KW-0808">Transferase</keyword>
<dbReference type="InterPro" id="IPR050065">
    <property type="entry name" value="GlmU-like"/>
</dbReference>
<dbReference type="GO" id="GO:0006048">
    <property type="term" value="P:UDP-N-acetylglucosamine biosynthetic process"/>
    <property type="evidence" value="ECO:0007669"/>
    <property type="project" value="UniProtKB-UniPathway"/>
</dbReference>
<keyword evidence="6 18" id="KW-0548">Nucleotidyltransferase</keyword>
<dbReference type="CDD" id="cd02540">
    <property type="entry name" value="GT2_GlmU_N_bac"/>
    <property type="match status" value="1"/>
</dbReference>
<dbReference type="GO" id="GO:0000287">
    <property type="term" value="F:magnesium ion binding"/>
    <property type="evidence" value="ECO:0007669"/>
    <property type="project" value="UniProtKB-UniRule"/>
</dbReference>
<feature type="binding site" evidence="18">
    <location>
        <position position="167"/>
    </location>
    <ligand>
        <name>UDP-N-acetyl-alpha-D-glucosamine</name>
        <dbReference type="ChEBI" id="CHEBI:57705"/>
    </ligand>
</feature>
<feature type="binding site" evidence="18">
    <location>
        <position position="22"/>
    </location>
    <ligand>
        <name>UDP-N-acetyl-alpha-D-glucosamine</name>
        <dbReference type="ChEBI" id="CHEBI:57705"/>
    </ligand>
</feature>
<dbReference type="EC" id="2.7.7.23" evidence="18"/>
<feature type="binding site" evidence="18">
    <location>
        <position position="73"/>
    </location>
    <ligand>
        <name>UDP-N-acetyl-alpha-D-glucosamine</name>
        <dbReference type="ChEBI" id="CHEBI:57705"/>
    </ligand>
</feature>
<dbReference type="GO" id="GO:0019134">
    <property type="term" value="F:glucosamine-1-phosphate N-acetyltransferase activity"/>
    <property type="evidence" value="ECO:0007669"/>
    <property type="project" value="UniProtKB-UniRule"/>
</dbReference>
<dbReference type="GO" id="GO:0000902">
    <property type="term" value="P:cell morphogenesis"/>
    <property type="evidence" value="ECO:0007669"/>
    <property type="project" value="UniProtKB-UniRule"/>
</dbReference>
<dbReference type="AlphaFoldDB" id="I1YJF7"/>
<keyword evidence="7 18" id="KW-0479">Metal-binding</keyword>
<dbReference type="Gene3D" id="2.160.10.10">
    <property type="entry name" value="Hexapeptide repeat proteins"/>
    <property type="match status" value="1"/>
</dbReference>
<dbReference type="HAMAP" id="MF_01631">
    <property type="entry name" value="GlmU"/>
    <property type="match status" value="1"/>
</dbReference>
<dbReference type="Gene3D" id="3.90.550.10">
    <property type="entry name" value="Spore Coat Polysaccharide Biosynthesis Protein SpsA, Chain A"/>
    <property type="match status" value="1"/>
</dbReference>
<feature type="region of interest" description="Linker" evidence="18">
    <location>
        <begin position="228"/>
        <end position="248"/>
    </location>
</feature>
<evidence type="ECO:0000256" key="8">
    <source>
        <dbReference type="ARBA" id="ARBA00022737"/>
    </source>
</evidence>